<feature type="compositionally biased region" description="Pro residues" evidence="6">
    <location>
        <begin position="48"/>
        <end position="61"/>
    </location>
</feature>
<evidence type="ECO:0000256" key="1">
    <source>
        <dbReference type="ARBA" id="ARBA00022475"/>
    </source>
</evidence>
<accession>A0A7T3CG26</accession>
<name>A0A7T3CG26_9MICC</name>
<reference evidence="8 9" key="1">
    <citation type="submission" date="2020-12" db="EMBL/GenBank/DDBJ databases">
        <title>FDA dAtabase for Regulatory Grade micrObial Sequences (FDA-ARGOS): Supporting development and validation of Infectious Disease Dx tests.</title>
        <authorList>
            <person name="Sproer C."/>
            <person name="Gronow S."/>
            <person name="Severitt S."/>
            <person name="Schroder I."/>
            <person name="Tallon L."/>
            <person name="Sadzewicz L."/>
            <person name="Zhao X."/>
            <person name="Boylan J."/>
            <person name="Ott S."/>
            <person name="Bowen H."/>
            <person name="Vavikolanu K."/>
            <person name="Mehta A."/>
            <person name="Aluvathingal J."/>
            <person name="Nadendla S."/>
            <person name="Lowell S."/>
            <person name="Myers T."/>
            <person name="Yan Y."/>
            <person name="Sichtig H."/>
        </authorList>
    </citation>
    <scope>NUCLEOTIDE SEQUENCE [LARGE SCALE GENOMIC DNA]</scope>
    <source>
        <strain evidence="8 9">FDAARGOS_864</strain>
    </source>
</reference>
<organism evidence="8 9">
    <name type="scientific">Rothia kristinae</name>
    <dbReference type="NCBI Taxonomy" id="37923"/>
    <lineage>
        <taxon>Bacteria</taxon>
        <taxon>Bacillati</taxon>
        <taxon>Actinomycetota</taxon>
        <taxon>Actinomycetes</taxon>
        <taxon>Micrococcales</taxon>
        <taxon>Micrococcaceae</taxon>
        <taxon>Rothia</taxon>
    </lineage>
</organism>
<dbReference type="KEGG" id="rkr:I6G21_09695"/>
<protein>
    <submittedName>
        <fullName evidence="8">LppP/LprE family lipoprotein</fullName>
    </submittedName>
</protein>
<feature type="chain" id="PRO_5032288038" evidence="7">
    <location>
        <begin position="29"/>
        <end position="225"/>
    </location>
</feature>
<keyword evidence="5 8" id="KW-0449">Lipoprotein</keyword>
<evidence type="ECO:0000256" key="6">
    <source>
        <dbReference type="SAM" id="MobiDB-lite"/>
    </source>
</evidence>
<dbReference type="InterPro" id="IPR025971">
    <property type="entry name" value="LppP/LprE"/>
</dbReference>
<evidence type="ECO:0000313" key="8">
    <source>
        <dbReference type="EMBL" id="QPT53512.1"/>
    </source>
</evidence>
<sequence length="225" mass="22995">MRPSRLSPLALAGLLLLSGCGTSPGSDADPSTSSPVTSSTASSSVAAPSPPVASPSEPAPAPSTLATLAPGPGHTGDTLPTDDPTAAEASCASVTAQQAQESALPQVPQFDDGERWAWDASTADTGGFSDCAQLSWITVGIQGATGSSPYQILLFHRGEFIGPATERAYGFAPRVQRIDDAAIQVTYRWAGRGETTAGASRTAVSVFRWNELRGAADRAGELPPT</sequence>
<dbReference type="AlphaFoldDB" id="A0A7T3CG26"/>
<keyword evidence="4" id="KW-0564">Palmitate</keyword>
<evidence type="ECO:0000256" key="2">
    <source>
        <dbReference type="ARBA" id="ARBA00022729"/>
    </source>
</evidence>
<gene>
    <name evidence="8" type="ORF">I6G21_09695</name>
</gene>
<dbReference type="EMBL" id="CP065738">
    <property type="protein sequence ID" value="QPT53512.1"/>
    <property type="molecule type" value="Genomic_DNA"/>
</dbReference>
<feature type="compositionally biased region" description="Low complexity" evidence="6">
    <location>
        <begin position="17"/>
        <end position="47"/>
    </location>
</feature>
<evidence type="ECO:0000256" key="7">
    <source>
        <dbReference type="SAM" id="SignalP"/>
    </source>
</evidence>
<evidence type="ECO:0000256" key="5">
    <source>
        <dbReference type="ARBA" id="ARBA00023288"/>
    </source>
</evidence>
<dbReference type="PROSITE" id="PS51257">
    <property type="entry name" value="PROKAR_LIPOPROTEIN"/>
    <property type="match status" value="1"/>
</dbReference>
<keyword evidence="3" id="KW-0472">Membrane</keyword>
<dbReference type="Pfam" id="PF14041">
    <property type="entry name" value="Lipoprotein_21"/>
    <property type="match status" value="1"/>
</dbReference>
<proteinExistence type="predicted"/>
<keyword evidence="2 7" id="KW-0732">Signal</keyword>
<dbReference type="Proteomes" id="UP000594975">
    <property type="component" value="Chromosome"/>
</dbReference>
<evidence type="ECO:0000256" key="3">
    <source>
        <dbReference type="ARBA" id="ARBA00023136"/>
    </source>
</evidence>
<keyword evidence="1" id="KW-1003">Cell membrane</keyword>
<feature type="region of interest" description="Disordered" evidence="6">
    <location>
        <begin position="17"/>
        <end position="88"/>
    </location>
</feature>
<dbReference type="GeneID" id="61263667"/>
<evidence type="ECO:0000313" key="9">
    <source>
        <dbReference type="Proteomes" id="UP000594975"/>
    </source>
</evidence>
<evidence type="ECO:0000256" key="4">
    <source>
        <dbReference type="ARBA" id="ARBA00023139"/>
    </source>
</evidence>
<dbReference type="RefSeq" id="WP_081101630.1">
    <property type="nucleotide sequence ID" value="NZ_CP065738.1"/>
</dbReference>
<feature type="signal peptide" evidence="7">
    <location>
        <begin position="1"/>
        <end position="28"/>
    </location>
</feature>